<sequence>MHHSFPCQRHRPQSVSRREMLSQSACGFGAMALAALGQDRAYAAPSPANNELRTAGHSLHHEAKAKNVIFLYMDGGPSQVDTFDPKPMLDKYNGQAPTEHFSVEPTQFNSIGNVLASPWKFQQYGESGIPVSELFPQVATCVDDLAVIRSMTSEFPEHTFANYFLHTGSGLQGRPSMGAWVNYGLGSECQNLPGFVVINGGLIPPGGLDCFGSGFLPASYQGSVFKPSATGVSNVTRTEKTEQRQRQKLDLVRQFDGMASQRYGQHDSIESAIRNYELAYAMQMAVPDVMSLNNEPDHIKEMYGLEAENKPTRIYAAQCLIARRMVERGVRFIELTCPHVGSDRWDQHGKLKEGHESNALAVDQPIAALLKDLKQRGMLDETLVVWSGEFGRTPFAQGKNGRDHNQFGFTTWMAGGGVKPGTIYGATDEWGYKAIENRVEIHDLHATMLHLLGVDHTRSTFRFGGRDMRLTDVKGHVIHDVIA</sequence>
<dbReference type="InterPro" id="IPR006311">
    <property type="entry name" value="TAT_signal"/>
</dbReference>
<name>A0A517TEK4_9PLAN</name>
<protein>
    <recommendedName>
        <fullName evidence="3">Sulfatase</fullName>
    </recommendedName>
</protein>
<dbReference type="InterPro" id="IPR010869">
    <property type="entry name" value="DUF1501"/>
</dbReference>
<dbReference type="AlphaFoldDB" id="A0A517TEK4"/>
<evidence type="ECO:0000313" key="2">
    <source>
        <dbReference type="Proteomes" id="UP000319976"/>
    </source>
</evidence>
<evidence type="ECO:0000313" key="1">
    <source>
        <dbReference type="EMBL" id="QDT66795.1"/>
    </source>
</evidence>
<proteinExistence type="predicted"/>
<dbReference type="Gene3D" id="3.40.720.10">
    <property type="entry name" value="Alkaline Phosphatase, subunit A"/>
    <property type="match status" value="1"/>
</dbReference>
<evidence type="ECO:0008006" key="3">
    <source>
        <dbReference type="Google" id="ProtNLM"/>
    </source>
</evidence>
<dbReference type="PANTHER" id="PTHR43737:SF1">
    <property type="entry name" value="DUF1501 DOMAIN-CONTAINING PROTEIN"/>
    <property type="match status" value="1"/>
</dbReference>
<dbReference type="KEGG" id="chya:V22_40660"/>
<dbReference type="Proteomes" id="UP000319976">
    <property type="component" value="Chromosome"/>
</dbReference>
<dbReference type="InterPro" id="IPR017850">
    <property type="entry name" value="Alkaline_phosphatase_core_sf"/>
</dbReference>
<dbReference type="PANTHER" id="PTHR43737">
    <property type="entry name" value="BLL7424 PROTEIN"/>
    <property type="match status" value="1"/>
</dbReference>
<keyword evidence="2" id="KW-1185">Reference proteome</keyword>
<accession>A0A517TEK4</accession>
<gene>
    <name evidence="1" type="ORF">V22_40660</name>
</gene>
<reference evidence="1 2" key="1">
    <citation type="submission" date="2019-02" db="EMBL/GenBank/DDBJ databases">
        <title>Deep-cultivation of Planctomycetes and their phenomic and genomic characterization uncovers novel biology.</title>
        <authorList>
            <person name="Wiegand S."/>
            <person name="Jogler M."/>
            <person name="Boedeker C."/>
            <person name="Pinto D."/>
            <person name="Vollmers J."/>
            <person name="Rivas-Marin E."/>
            <person name="Kohn T."/>
            <person name="Peeters S.H."/>
            <person name="Heuer A."/>
            <person name="Rast P."/>
            <person name="Oberbeckmann S."/>
            <person name="Bunk B."/>
            <person name="Jeske O."/>
            <person name="Meyerdierks A."/>
            <person name="Storesund J.E."/>
            <person name="Kallscheuer N."/>
            <person name="Luecker S."/>
            <person name="Lage O.M."/>
            <person name="Pohl T."/>
            <person name="Merkel B.J."/>
            <person name="Hornburger P."/>
            <person name="Mueller R.-W."/>
            <person name="Bruemmer F."/>
            <person name="Labrenz M."/>
            <person name="Spormann A.M."/>
            <person name="Op den Camp H."/>
            <person name="Overmann J."/>
            <person name="Amann R."/>
            <person name="Jetten M.S.M."/>
            <person name="Mascher T."/>
            <person name="Medema M.H."/>
            <person name="Devos D.P."/>
            <person name="Kaster A.-K."/>
            <person name="Ovreas L."/>
            <person name="Rohde M."/>
            <person name="Galperin M.Y."/>
            <person name="Jogler C."/>
        </authorList>
    </citation>
    <scope>NUCLEOTIDE SEQUENCE [LARGE SCALE GENOMIC DNA]</scope>
    <source>
        <strain evidence="1 2">V22</strain>
    </source>
</reference>
<dbReference type="EMBL" id="CP036316">
    <property type="protein sequence ID" value="QDT66795.1"/>
    <property type="molecule type" value="Genomic_DNA"/>
</dbReference>
<dbReference type="SUPFAM" id="SSF53649">
    <property type="entry name" value="Alkaline phosphatase-like"/>
    <property type="match status" value="1"/>
</dbReference>
<dbReference type="Pfam" id="PF07394">
    <property type="entry name" value="DUF1501"/>
    <property type="match status" value="1"/>
</dbReference>
<organism evidence="1 2">
    <name type="scientific">Calycomorphotria hydatis</name>
    <dbReference type="NCBI Taxonomy" id="2528027"/>
    <lineage>
        <taxon>Bacteria</taxon>
        <taxon>Pseudomonadati</taxon>
        <taxon>Planctomycetota</taxon>
        <taxon>Planctomycetia</taxon>
        <taxon>Planctomycetales</taxon>
        <taxon>Planctomycetaceae</taxon>
        <taxon>Calycomorphotria</taxon>
    </lineage>
</organism>
<dbReference type="PROSITE" id="PS51318">
    <property type="entry name" value="TAT"/>
    <property type="match status" value="1"/>
</dbReference>